<dbReference type="SUPFAM" id="SSF51569">
    <property type="entry name" value="Aldolase"/>
    <property type="match status" value="1"/>
</dbReference>
<dbReference type="InterPro" id="IPR001585">
    <property type="entry name" value="TAL/FSA"/>
</dbReference>
<dbReference type="EMBL" id="ML769408">
    <property type="protein sequence ID" value="KAE9405590.1"/>
    <property type="molecule type" value="Genomic_DNA"/>
</dbReference>
<gene>
    <name evidence="2" type="ORF">BT96DRAFT_330096</name>
</gene>
<dbReference type="UniPathway" id="UPA00115">
    <property type="reaction ID" value="UER00414"/>
</dbReference>
<dbReference type="Proteomes" id="UP000799118">
    <property type="component" value="Unassembled WGS sequence"/>
</dbReference>
<sequence>MAGVDLGPSFCSSGKPIRALPSIYPSVRLILHERTRMQVDVPKWRGTLEQTMKMSKSRVVVETLNYATLSAFSPSGTVLTPEVVLDAISNDQNGAYHLFAATQKVLDEYENRKALKEILQRDPKLLKFSGLVFNQLLVEIGIAIMDHLPGPHFTFIDPYWALPQEDSDNNSLTEMTAHEIVGHARRLHGMFVAAGIDGQRVIIGIPATQSGVFAAAKLEAEWNISTNLYLISGLIHAIACAEAHPAFITIDVAAVLAWYEQSAQVTCPSPEDWVGGSATNHPGVIAIQSIVRYYKCI</sequence>
<dbReference type="GO" id="GO:0006098">
    <property type="term" value="P:pentose-phosphate shunt"/>
    <property type="evidence" value="ECO:0007669"/>
    <property type="project" value="UniProtKB-UniPathway"/>
</dbReference>
<protein>
    <submittedName>
        <fullName evidence="2">Uncharacterized protein</fullName>
    </submittedName>
</protein>
<dbReference type="OrthoDB" id="2015515at2759"/>
<dbReference type="Gene3D" id="3.20.20.70">
    <property type="entry name" value="Aldolase class I"/>
    <property type="match status" value="1"/>
</dbReference>
<dbReference type="InterPro" id="IPR013785">
    <property type="entry name" value="Aldolase_TIM"/>
</dbReference>
<keyword evidence="1" id="KW-0704">Schiff base</keyword>
<evidence type="ECO:0000313" key="2">
    <source>
        <dbReference type="EMBL" id="KAE9405590.1"/>
    </source>
</evidence>
<dbReference type="PANTHER" id="PTHR10683">
    <property type="entry name" value="TRANSALDOLASE"/>
    <property type="match status" value="1"/>
</dbReference>
<dbReference type="PANTHER" id="PTHR10683:SF18">
    <property type="entry name" value="TRANSALDOLASE"/>
    <property type="match status" value="1"/>
</dbReference>
<accession>A0A6A4I6M5</accession>
<dbReference type="AlphaFoldDB" id="A0A6A4I6M5"/>
<proteinExistence type="predicted"/>
<reference evidence="2" key="1">
    <citation type="journal article" date="2019" name="Environ. Microbiol.">
        <title>Fungal ecological strategies reflected in gene transcription - a case study of two litter decomposers.</title>
        <authorList>
            <person name="Barbi F."/>
            <person name="Kohler A."/>
            <person name="Barry K."/>
            <person name="Baskaran P."/>
            <person name="Daum C."/>
            <person name="Fauchery L."/>
            <person name="Ihrmark K."/>
            <person name="Kuo A."/>
            <person name="LaButti K."/>
            <person name="Lipzen A."/>
            <person name="Morin E."/>
            <person name="Grigoriev I.V."/>
            <person name="Henrissat B."/>
            <person name="Lindahl B."/>
            <person name="Martin F."/>
        </authorList>
    </citation>
    <scope>NUCLEOTIDE SEQUENCE</scope>
    <source>
        <strain evidence="2">JB14</strain>
    </source>
</reference>
<name>A0A6A4I6M5_9AGAR</name>
<dbReference type="GO" id="GO:0005975">
    <property type="term" value="P:carbohydrate metabolic process"/>
    <property type="evidence" value="ECO:0007669"/>
    <property type="project" value="InterPro"/>
</dbReference>
<evidence type="ECO:0000256" key="1">
    <source>
        <dbReference type="ARBA" id="ARBA00023270"/>
    </source>
</evidence>
<organism evidence="2 3">
    <name type="scientific">Gymnopus androsaceus JB14</name>
    <dbReference type="NCBI Taxonomy" id="1447944"/>
    <lineage>
        <taxon>Eukaryota</taxon>
        <taxon>Fungi</taxon>
        <taxon>Dikarya</taxon>
        <taxon>Basidiomycota</taxon>
        <taxon>Agaricomycotina</taxon>
        <taxon>Agaricomycetes</taxon>
        <taxon>Agaricomycetidae</taxon>
        <taxon>Agaricales</taxon>
        <taxon>Marasmiineae</taxon>
        <taxon>Omphalotaceae</taxon>
        <taxon>Gymnopus</taxon>
    </lineage>
</organism>
<evidence type="ECO:0000313" key="3">
    <source>
        <dbReference type="Proteomes" id="UP000799118"/>
    </source>
</evidence>
<dbReference type="Pfam" id="PF00923">
    <property type="entry name" value="TAL_FSA"/>
    <property type="match status" value="1"/>
</dbReference>
<keyword evidence="3" id="KW-1185">Reference proteome</keyword>